<dbReference type="EMBL" id="CAJNNV010031531">
    <property type="protein sequence ID" value="CAE8636691.1"/>
    <property type="molecule type" value="Genomic_DNA"/>
</dbReference>
<dbReference type="OrthoDB" id="419709at2759"/>
<name>A0A813HGF2_POLGL</name>
<gene>
    <name evidence="1" type="ORF">PGLA1383_LOCUS52100</name>
</gene>
<organism evidence="1 2">
    <name type="scientific">Polarella glacialis</name>
    <name type="common">Dinoflagellate</name>
    <dbReference type="NCBI Taxonomy" id="89957"/>
    <lineage>
        <taxon>Eukaryota</taxon>
        <taxon>Sar</taxon>
        <taxon>Alveolata</taxon>
        <taxon>Dinophyceae</taxon>
        <taxon>Suessiales</taxon>
        <taxon>Suessiaceae</taxon>
        <taxon>Polarella</taxon>
    </lineage>
</organism>
<comment type="caution">
    <text evidence="1">The sequence shown here is derived from an EMBL/GenBank/DDBJ whole genome shotgun (WGS) entry which is preliminary data.</text>
</comment>
<sequence>MMTSENSCPGSSVLANAIVAISMNDSEFLHRAITATGLLSWPVFGEGQLVFDGEALSSDHPQLMKHPYFWPYTLKDLIDLMIHLEGDADQGCLQKMPLPVMMDYQYSALYLESQPFSQPESVQKGRPKLRLLSISGHAAMAQGLFASLEGTLTDYFDFSFRNLAWDKYCSNDPACIQQGEFNWIGEEMREWGFNCKGIWLKVLRTVASHAERLFAQLSSGSFPLLAEVDVFLCSHPSYTCRLFWPLVTRADKPLLGFLASAAVLEMAVPADDLTQWLRDFRDMAAHPRVQFATFSPLFAEKVRQQVGVVIPVTRFFGFHVMARGSSYLPSKLSEVLIWKSNNDWIDNWKDFHKLLDALSVFKEEESKVHLTFKGLGELRSLGEADYSSLASFRATLFLPYEPSLLAFYEFYHLGMPLFVPDPSVASVYMYNGAVAMSSCTDSIVSPTAPSNERGCYLHEDESYAMRIACVRGYSDFYRLPHVQLFSSLAELVEKLHSTGERRLQEISAGMRLESGRASLRAARFWLHALRKVTAGRGAQGL</sequence>
<protein>
    <submittedName>
        <fullName evidence="1">Uncharacterized protein</fullName>
    </submittedName>
</protein>
<proteinExistence type="predicted"/>
<dbReference type="Proteomes" id="UP000654075">
    <property type="component" value="Unassembled WGS sequence"/>
</dbReference>
<evidence type="ECO:0000313" key="1">
    <source>
        <dbReference type="EMBL" id="CAE8636691.1"/>
    </source>
</evidence>
<keyword evidence="2" id="KW-1185">Reference proteome</keyword>
<reference evidence="1" key="1">
    <citation type="submission" date="2021-02" db="EMBL/GenBank/DDBJ databases">
        <authorList>
            <person name="Dougan E. K."/>
            <person name="Rhodes N."/>
            <person name="Thang M."/>
            <person name="Chan C."/>
        </authorList>
    </citation>
    <scope>NUCLEOTIDE SEQUENCE</scope>
</reference>
<accession>A0A813HGF2</accession>
<dbReference type="AlphaFoldDB" id="A0A813HGF2"/>
<evidence type="ECO:0000313" key="2">
    <source>
        <dbReference type="Proteomes" id="UP000654075"/>
    </source>
</evidence>